<accession>A0A8X8KKB5</accession>
<dbReference type="Pfam" id="PF13517">
    <property type="entry name" value="FG-GAP_3"/>
    <property type="match status" value="1"/>
</dbReference>
<keyword evidence="3" id="KW-1185">Reference proteome</keyword>
<evidence type="ECO:0000313" key="3">
    <source>
        <dbReference type="Proteomes" id="UP000484076"/>
    </source>
</evidence>
<reference evidence="2" key="1">
    <citation type="submission" date="2020-05" db="EMBL/GenBank/DDBJ databases">
        <title>Fertoebacter nigrum gen. nov., sp. nov., a new member of the family Rhodobacteraceae.</title>
        <authorList>
            <person name="Szuroczki S."/>
            <person name="Abbaszade G."/>
            <person name="Buni D."/>
            <person name="Schumann P."/>
            <person name="Toth E."/>
        </authorList>
    </citation>
    <scope>NUCLEOTIDE SEQUENCE</scope>
    <source>
        <strain evidence="2">RG-N-1a</strain>
    </source>
</reference>
<dbReference type="Proteomes" id="UP000484076">
    <property type="component" value="Unassembled WGS sequence"/>
</dbReference>
<dbReference type="EMBL" id="WHUT02000003">
    <property type="protein sequence ID" value="NUB44089.1"/>
    <property type="molecule type" value="Genomic_DNA"/>
</dbReference>
<dbReference type="SUPFAM" id="SSF69318">
    <property type="entry name" value="Integrin alpha N-terminal domain"/>
    <property type="match status" value="1"/>
</dbReference>
<dbReference type="InterPro" id="IPR013517">
    <property type="entry name" value="FG-GAP"/>
</dbReference>
<sequence>MAGAALAQTGRPAQVTAEWQGAEPAGDHPAYLIEARLQEPTSRYRHDVLGNLPVWGALEVRARACAACRHWAEGDGVALPPELVFEDVAPRLWDVTGDGLPEVVVVQSHVDRGARLTVWGYGEGLEQMAATPFIGQPQRWLAPAGIGDFDGDGQAEIAYVDRPHLARELVFVRLQDGALREVARLPGLTNHQIGWNYIAGGTRNCGAGDEVIVADAGWQQAVAVRLSGGKAEQRVLGPLQGPQDLAGYLGC</sequence>
<evidence type="ECO:0000313" key="2">
    <source>
        <dbReference type="EMBL" id="NUB44089.1"/>
    </source>
</evidence>
<protein>
    <submittedName>
        <fullName evidence="2">VCBS repeat-containing protein</fullName>
    </submittedName>
</protein>
<name>A0A8X8KKB5_9RHOB</name>
<gene>
    <name evidence="2" type="ORF">GEU84_006830</name>
</gene>
<proteinExistence type="predicted"/>
<evidence type="ECO:0000256" key="1">
    <source>
        <dbReference type="ARBA" id="ARBA00022729"/>
    </source>
</evidence>
<keyword evidence="1" id="KW-0732">Signal</keyword>
<organism evidence="2 3">
    <name type="scientific">Fertoeibacter niger</name>
    <dbReference type="NCBI Taxonomy" id="2656921"/>
    <lineage>
        <taxon>Bacteria</taxon>
        <taxon>Pseudomonadati</taxon>
        <taxon>Pseudomonadota</taxon>
        <taxon>Alphaproteobacteria</taxon>
        <taxon>Rhodobacterales</taxon>
        <taxon>Paracoccaceae</taxon>
        <taxon>Fertoeibacter</taxon>
    </lineage>
</organism>
<dbReference type="InterPro" id="IPR028994">
    <property type="entry name" value="Integrin_alpha_N"/>
</dbReference>
<dbReference type="AlphaFoldDB" id="A0A8X8KKB5"/>
<comment type="caution">
    <text evidence="2">The sequence shown here is derived from an EMBL/GenBank/DDBJ whole genome shotgun (WGS) entry which is preliminary data.</text>
</comment>